<evidence type="ECO:0000256" key="2">
    <source>
        <dbReference type="PROSITE-ProRule" id="PRU00497"/>
    </source>
</evidence>
<accession>A0A8J2MAM8</accession>
<dbReference type="PROSITE" id="PS00233">
    <property type="entry name" value="CHIT_BIND_RR_1"/>
    <property type="match status" value="1"/>
</dbReference>
<dbReference type="InterPro" id="IPR031311">
    <property type="entry name" value="CHIT_BIND_RR_consensus"/>
</dbReference>
<dbReference type="PANTHER" id="PTHR12236">
    <property type="entry name" value="STRUCTURAL CONTITUENT OF CUTICLE"/>
    <property type="match status" value="1"/>
</dbReference>
<evidence type="ECO:0000256" key="3">
    <source>
        <dbReference type="SAM" id="SignalP"/>
    </source>
</evidence>
<evidence type="ECO:0000313" key="4">
    <source>
        <dbReference type="EMBL" id="CAG7835055.1"/>
    </source>
</evidence>
<comment type="caution">
    <text evidence="4">The sequence shown here is derived from an EMBL/GenBank/DDBJ whole genome shotgun (WGS) entry which is preliminary data.</text>
</comment>
<evidence type="ECO:0000313" key="5">
    <source>
        <dbReference type="Proteomes" id="UP000708208"/>
    </source>
</evidence>
<dbReference type="InterPro" id="IPR000618">
    <property type="entry name" value="Insect_cuticle"/>
</dbReference>
<dbReference type="GO" id="GO:0005615">
    <property type="term" value="C:extracellular space"/>
    <property type="evidence" value="ECO:0007669"/>
    <property type="project" value="TreeGrafter"/>
</dbReference>
<keyword evidence="3" id="KW-0732">Signal</keyword>
<name>A0A8J2MAM8_9HEXA</name>
<dbReference type="AlphaFoldDB" id="A0A8J2MAM8"/>
<dbReference type="PANTHER" id="PTHR12236:SF95">
    <property type="entry name" value="CUTICULAR PROTEIN 76BD, ISOFORM C-RELATED"/>
    <property type="match status" value="1"/>
</dbReference>
<dbReference type="Proteomes" id="UP000708208">
    <property type="component" value="Unassembled WGS sequence"/>
</dbReference>
<dbReference type="Pfam" id="PF00379">
    <property type="entry name" value="Chitin_bind_4"/>
    <property type="match status" value="1"/>
</dbReference>
<sequence length="200" mass="19508">MTLAALVGVICIASSLAGVPHAVDYVAYPKYSYSYGVKDALTGDVKSASESRDGGVVKGSYSLVQPDGVLRTVNYVADPVHGFQAQVLNSAPAVHAVKKVVAPVAVAPVAVAAPIGHGYAGVGYGHGIGHGVGHGYGAAVVARPAAVAYAASTGPIVGHGVGYAGHAGLGYAGLGHAGLGHAGLGHAGLGHAGLGYGHAY</sequence>
<dbReference type="EMBL" id="CAJVCH010570497">
    <property type="protein sequence ID" value="CAG7835055.1"/>
    <property type="molecule type" value="Genomic_DNA"/>
</dbReference>
<dbReference type="GO" id="GO:0042302">
    <property type="term" value="F:structural constituent of cuticle"/>
    <property type="evidence" value="ECO:0007669"/>
    <property type="project" value="UniProtKB-UniRule"/>
</dbReference>
<keyword evidence="1 2" id="KW-0193">Cuticle</keyword>
<organism evidence="4 5">
    <name type="scientific">Allacma fusca</name>
    <dbReference type="NCBI Taxonomy" id="39272"/>
    <lineage>
        <taxon>Eukaryota</taxon>
        <taxon>Metazoa</taxon>
        <taxon>Ecdysozoa</taxon>
        <taxon>Arthropoda</taxon>
        <taxon>Hexapoda</taxon>
        <taxon>Collembola</taxon>
        <taxon>Symphypleona</taxon>
        <taxon>Sminthuridae</taxon>
        <taxon>Allacma</taxon>
    </lineage>
</organism>
<reference evidence="4" key="1">
    <citation type="submission" date="2021-06" db="EMBL/GenBank/DDBJ databases">
        <authorList>
            <person name="Hodson N. C."/>
            <person name="Mongue J. A."/>
            <person name="Jaron S. K."/>
        </authorList>
    </citation>
    <scope>NUCLEOTIDE SEQUENCE</scope>
</reference>
<protein>
    <submittedName>
        <fullName evidence="4">Uncharacterized protein</fullName>
    </submittedName>
</protein>
<dbReference type="GO" id="GO:0031012">
    <property type="term" value="C:extracellular matrix"/>
    <property type="evidence" value="ECO:0007669"/>
    <property type="project" value="TreeGrafter"/>
</dbReference>
<dbReference type="InterPro" id="IPR051217">
    <property type="entry name" value="Insect_Cuticle_Struc_Prot"/>
</dbReference>
<gene>
    <name evidence="4" type="ORF">AFUS01_LOCUS44481</name>
</gene>
<dbReference type="OrthoDB" id="6348134at2759"/>
<keyword evidence="5" id="KW-1185">Reference proteome</keyword>
<feature type="chain" id="PRO_5035312879" evidence="3">
    <location>
        <begin position="18"/>
        <end position="200"/>
    </location>
</feature>
<evidence type="ECO:0000256" key="1">
    <source>
        <dbReference type="ARBA" id="ARBA00022460"/>
    </source>
</evidence>
<proteinExistence type="predicted"/>
<dbReference type="PROSITE" id="PS51155">
    <property type="entry name" value="CHIT_BIND_RR_2"/>
    <property type="match status" value="1"/>
</dbReference>
<feature type="signal peptide" evidence="3">
    <location>
        <begin position="1"/>
        <end position="17"/>
    </location>
</feature>